<gene>
    <name evidence="4" type="ORF">LZZ85_22450</name>
</gene>
<feature type="modified residue" description="4-aspartylphosphate" evidence="1">
    <location>
        <position position="56"/>
    </location>
</feature>
<comment type="caution">
    <text evidence="4">The sequence shown here is derived from an EMBL/GenBank/DDBJ whole genome shotgun (WGS) entry which is preliminary data.</text>
</comment>
<evidence type="ECO:0000313" key="4">
    <source>
        <dbReference type="EMBL" id="MCG2617074.1"/>
    </source>
</evidence>
<feature type="domain" description="HTH LytTR-type" evidence="3">
    <location>
        <begin position="133"/>
        <end position="235"/>
    </location>
</feature>
<dbReference type="InterPro" id="IPR001789">
    <property type="entry name" value="Sig_transdc_resp-reg_receiver"/>
</dbReference>
<dbReference type="Gene3D" id="3.40.50.2300">
    <property type="match status" value="1"/>
</dbReference>
<dbReference type="Proteomes" id="UP001165367">
    <property type="component" value="Unassembled WGS sequence"/>
</dbReference>
<evidence type="ECO:0000256" key="1">
    <source>
        <dbReference type="PROSITE-ProRule" id="PRU00169"/>
    </source>
</evidence>
<organism evidence="4 5">
    <name type="scientific">Terrimonas ginsenosidimutans</name>
    <dbReference type="NCBI Taxonomy" id="2908004"/>
    <lineage>
        <taxon>Bacteria</taxon>
        <taxon>Pseudomonadati</taxon>
        <taxon>Bacteroidota</taxon>
        <taxon>Chitinophagia</taxon>
        <taxon>Chitinophagales</taxon>
        <taxon>Chitinophagaceae</taxon>
        <taxon>Terrimonas</taxon>
    </lineage>
</organism>
<dbReference type="SUPFAM" id="SSF52172">
    <property type="entry name" value="CheY-like"/>
    <property type="match status" value="1"/>
</dbReference>
<feature type="domain" description="Response regulatory" evidence="2">
    <location>
        <begin position="5"/>
        <end position="116"/>
    </location>
</feature>
<dbReference type="InterPro" id="IPR007492">
    <property type="entry name" value="LytTR_DNA-bd_dom"/>
</dbReference>
<dbReference type="SMART" id="SM00850">
    <property type="entry name" value="LytTR"/>
    <property type="match status" value="1"/>
</dbReference>
<keyword evidence="5" id="KW-1185">Reference proteome</keyword>
<protein>
    <submittedName>
        <fullName evidence="4">Response regulator transcription factor</fullName>
    </submittedName>
</protein>
<dbReference type="EMBL" id="JAKLTR010000017">
    <property type="protein sequence ID" value="MCG2617074.1"/>
    <property type="molecule type" value="Genomic_DNA"/>
</dbReference>
<dbReference type="PROSITE" id="PS50930">
    <property type="entry name" value="HTH_LYTTR"/>
    <property type="match status" value="1"/>
</dbReference>
<dbReference type="Pfam" id="PF04397">
    <property type="entry name" value="LytTR"/>
    <property type="match status" value="1"/>
</dbReference>
<dbReference type="PANTHER" id="PTHR37299:SF1">
    <property type="entry name" value="STAGE 0 SPORULATION PROTEIN A HOMOLOG"/>
    <property type="match status" value="1"/>
</dbReference>
<accession>A0ABS9KXK6</accession>
<dbReference type="InterPro" id="IPR046947">
    <property type="entry name" value="LytR-like"/>
</dbReference>
<dbReference type="RefSeq" id="WP_237875611.1">
    <property type="nucleotide sequence ID" value="NZ_JAKLTR010000017.1"/>
</dbReference>
<sequence>MKKLRTLIIDDERLARDEIKLHLQEYPFIEVVGEAADADEAEQLIIAAGPDLIFLDIHMPERSGLDLLESLDQAPEVIFTTAYDQYAVKAFELNALDYLVKPVRKERFQLAIEKIQARMNETTSQAERRHVFIREGERMFWIKIMDICLVESSGNYSMIYTTGRKYCLKRSLNQLEKILDPDVFFRAGRAAIINTNFIKEIKPLPKGKLEVSIGSGQTIEVSGRQSSVFKNKNMI</sequence>
<reference evidence="4" key="1">
    <citation type="submission" date="2022-01" db="EMBL/GenBank/DDBJ databases">
        <authorList>
            <person name="Jo J.-H."/>
            <person name="Im W.-T."/>
        </authorList>
    </citation>
    <scope>NUCLEOTIDE SEQUENCE</scope>
    <source>
        <strain evidence="4">NA20</strain>
    </source>
</reference>
<evidence type="ECO:0000313" key="5">
    <source>
        <dbReference type="Proteomes" id="UP001165367"/>
    </source>
</evidence>
<dbReference type="SMART" id="SM00448">
    <property type="entry name" value="REC"/>
    <property type="match status" value="1"/>
</dbReference>
<dbReference type="PROSITE" id="PS50110">
    <property type="entry name" value="RESPONSE_REGULATORY"/>
    <property type="match status" value="1"/>
</dbReference>
<dbReference type="InterPro" id="IPR011006">
    <property type="entry name" value="CheY-like_superfamily"/>
</dbReference>
<dbReference type="PANTHER" id="PTHR37299">
    <property type="entry name" value="TRANSCRIPTIONAL REGULATOR-RELATED"/>
    <property type="match status" value="1"/>
</dbReference>
<evidence type="ECO:0000259" key="3">
    <source>
        <dbReference type="PROSITE" id="PS50930"/>
    </source>
</evidence>
<name>A0ABS9KXK6_9BACT</name>
<keyword evidence="1" id="KW-0597">Phosphoprotein</keyword>
<proteinExistence type="predicted"/>
<dbReference type="Gene3D" id="2.40.50.1020">
    <property type="entry name" value="LytTr DNA-binding domain"/>
    <property type="match status" value="1"/>
</dbReference>
<dbReference type="Pfam" id="PF00072">
    <property type="entry name" value="Response_reg"/>
    <property type="match status" value="1"/>
</dbReference>
<evidence type="ECO:0000259" key="2">
    <source>
        <dbReference type="PROSITE" id="PS50110"/>
    </source>
</evidence>